<dbReference type="Proteomes" id="UP000007797">
    <property type="component" value="Unassembled WGS sequence"/>
</dbReference>
<dbReference type="RefSeq" id="XP_004361286.1">
    <property type="nucleotide sequence ID" value="XM_004361229.1"/>
</dbReference>
<dbReference type="SUPFAM" id="SSF52047">
    <property type="entry name" value="RNI-like"/>
    <property type="match status" value="1"/>
</dbReference>
<proteinExistence type="predicted"/>
<accession>F4PLL3</accession>
<dbReference type="Gene3D" id="3.80.10.10">
    <property type="entry name" value="Ribonuclease Inhibitor"/>
    <property type="match status" value="1"/>
</dbReference>
<dbReference type="AlphaFoldDB" id="F4PLL3"/>
<keyword evidence="2" id="KW-1185">Reference proteome</keyword>
<sequence length="324" mass="37539">MVISYSPDTNKYSLPIISRRIFVVLSTLCTSIHFSKREPSQVTEHLSNQFNLYSSHLDQIKTASRYVISDIPDDLKYGMETLTFSSLFGNGEFPMLCGYNNLSVIILEKCSFSIQHLFSNLKHHCSNLQLLDISNNPRAYNMSDSDIPPTLKHLFLPRSINVTIAKIYEDPFQMVTKKLFQYIPPSLESIQLFSFSKKELEEFQGFSLSNKSIKRFKIDIHLLDTVIDVLEVWELEELVIYDRDMKSGHCSILNRFSGSCSIKIITIESRQLIENPETDSSSKFFFYKRSSNRLYSPILSLYCYKRKVSNIIVVDRDTTHEIKE</sequence>
<name>F4PLL3_CACFS</name>
<dbReference type="KEGG" id="dfa:DFA_05567"/>
<gene>
    <name evidence="1" type="ORF">DFA_05567</name>
</gene>
<dbReference type="GeneID" id="14875837"/>
<dbReference type="EMBL" id="GL883008">
    <property type="protein sequence ID" value="EGG23435.1"/>
    <property type="molecule type" value="Genomic_DNA"/>
</dbReference>
<evidence type="ECO:0008006" key="3">
    <source>
        <dbReference type="Google" id="ProtNLM"/>
    </source>
</evidence>
<evidence type="ECO:0000313" key="1">
    <source>
        <dbReference type="EMBL" id="EGG23435.1"/>
    </source>
</evidence>
<evidence type="ECO:0000313" key="2">
    <source>
        <dbReference type="Proteomes" id="UP000007797"/>
    </source>
</evidence>
<protein>
    <recommendedName>
        <fullName evidence="3">Leucine-rich repeat-containing protein</fullName>
    </recommendedName>
</protein>
<organism evidence="1 2">
    <name type="scientific">Cavenderia fasciculata</name>
    <name type="common">Slime mold</name>
    <name type="synonym">Dictyostelium fasciculatum</name>
    <dbReference type="NCBI Taxonomy" id="261658"/>
    <lineage>
        <taxon>Eukaryota</taxon>
        <taxon>Amoebozoa</taxon>
        <taxon>Evosea</taxon>
        <taxon>Eumycetozoa</taxon>
        <taxon>Dictyostelia</taxon>
        <taxon>Acytosteliales</taxon>
        <taxon>Cavenderiaceae</taxon>
        <taxon>Cavenderia</taxon>
    </lineage>
</organism>
<dbReference type="InterPro" id="IPR032675">
    <property type="entry name" value="LRR_dom_sf"/>
</dbReference>
<reference evidence="2" key="1">
    <citation type="journal article" date="2011" name="Genome Res.">
        <title>Phylogeny-wide analysis of social amoeba genomes highlights ancient origins for complex intercellular communication.</title>
        <authorList>
            <person name="Heidel A.J."/>
            <person name="Lawal H.M."/>
            <person name="Felder M."/>
            <person name="Schilde C."/>
            <person name="Helps N.R."/>
            <person name="Tunggal B."/>
            <person name="Rivero F."/>
            <person name="John U."/>
            <person name="Schleicher M."/>
            <person name="Eichinger L."/>
            <person name="Platzer M."/>
            <person name="Noegel A.A."/>
            <person name="Schaap P."/>
            <person name="Gloeckner G."/>
        </authorList>
    </citation>
    <scope>NUCLEOTIDE SEQUENCE [LARGE SCALE GENOMIC DNA]</scope>
    <source>
        <strain evidence="2">SH3</strain>
    </source>
</reference>